<evidence type="ECO:0000256" key="1">
    <source>
        <dbReference type="SAM" id="Phobius"/>
    </source>
</evidence>
<keyword evidence="1" id="KW-1133">Transmembrane helix</keyword>
<evidence type="ECO:0000313" key="3">
    <source>
        <dbReference type="Proteomes" id="UP000253410"/>
    </source>
</evidence>
<gene>
    <name evidence="2" type="ORF">DF182_25515</name>
</gene>
<comment type="caution">
    <text evidence="2">The sequence shown here is derived from an EMBL/GenBank/DDBJ whole genome shotgun (WGS) entry which is preliminary data.</text>
</comment>
<reference evidence="2 3" key="1">
    <citation type="submission" date="2018-05" db="EMBL/GenBank/DDBJ databases">
        <title>Chitinophaga sp. K3CV102501T nov., isolated from isolated from a monsoon evergreen broad-leaved forest soil.</title>
        <authorList>
            <person name="Lv Y."/>
        </authorList>
    </citation>
    <scope>NUCLEOTIDE SEQUENCE [LARGE SCALE GENOMIC DNA]</scope>
    <source>
        <strain evidence="2 3">GDMCC 1.1325</strain>
    </source>
</reference>
<feature type="transmembrane region" description="Helical" evidence="1">
    <location>
        <begin position="20"/>
        <end position="46"/>
    </location>
</feature>
<protein>
    <submittedName>
        <fullName evidence="2">Uncharacterized protein</fullName>
    </submittedName>
</protein>
<feature type="transmembrane region" description="Helical" evidence="1">
    <location>
        <begin position="58"/>
        <end position="78"/>
    </location>
</feature>
<proteinExistence type="predicted"/>
<dbReference type="EMBL" id="QFFJ01000002">
    <property type="protein sequence ID" value="RBL89844.1"/>
    <property type="molecule type" value="Genomic_DNA"/>
</dbReference>
<keyword evidence="3" id="KW-1185">Reference proteome</keyword>
<accession>A0A365XVV1</accession>
<keyword evidence="1" id="KW-0472">Membrane</keyword>
<dbReference type="Proteomes" id="UP000253410">
    <property type="component" value="Unassembled WGS sequence"/>
</dbReference>
<organism evidence="2 3">
    <name type="scientific">Chitinophaga flava</name>
    <dbReference type="NCBI Taxonomy" id="2259036"/>
    <lineage>
        <taxon>Bacteria</taxon>
        <taxon>Pseudomonadati</taxon>
        <taxon>Bacteroidota</taxon>
        <taxon>Chitinophagia</taxon>
        <taxon>Chitinophagales</taxon>
        <taxon>Chitinophagaceae</taxon>
        <taxon>Chitinophaga</taxon>
    </lineage>
</organism>
<keyword evidence="1" id="KW-0812">Transmembrane</keyword>
<name>A0A365XVV1_9BACT</name>
<evidence type="ECO:0000313" key="2">
    <source>
        <dbReference type="EMBL" id="RBL89844.1"/>
    </source>
</evidence>
<dbReference type="AlphaFoldDB" id="A0A365XVV1"/>
<sequence length="106" mass="11992">MRNWLFDTSEKAMSQKNILASFPCLLVIHLSLGFDLSHPLFTAIITTYSTNKGASMELFSFFRGYGLGSLVLSLIFNIVLERAFQLYCMHALIAGTAAMFVFRKER</sequence>